<dbReference type="InterPro" id="IPR011990">
    <property type="entry name" value="TPR-like_helical_dom_sf"/>
</dbReference>
<keyword evidence="1" id="KW-0732">Signal</keyword>
<organism evidence="2 3">
    <name type="scientific">Paraburkholderia antibiotica</name>
    <dbReference type="NCBI Taxonomy" id="2728839"/>
    <lineage>
        <taxon>Bacteria</taxon>
        <taxon>Pseudomonadati</taxon>
        <taxon>Pseudomonadota</taxon>
        <taxon>Betaproteobacteria</taxon>
        <taxon>Burkholderiales</taxon>
        <taxon>Burkholderiaceae</taxon>
        <taxon>Paraburkholderia</taxon>
    </lineage>
</organism>
<accession>A0A7X9ZYI2</accession>
<name>A0A7X9ZYI2_9BURK</name>
<keyword evidence="3" id="KW-1185">Reference proteome</keyword>
<dbReference type="EMBL" id="JABBFZ010000011">
    <property type="protein sequence ID" value="NML32841.1"/>
    <property type="molecule type" value="Genomic_DNA"/>
</dbReference>
<dbReference type="Proteomes" id="UP000583127">
    <property type="component" value="Unassembled WGS sequence"/>
</dbReference>
<feature type="signal peptide" evidence="1">
    <location>
        <begin position="1"/>
        <end position="26"/>
    </location>
</feature>
<sequence length="485" mass="52774">MQNHRSIFAAMILSGVALLLSGCAHQHHSTASTAAGTVVPQVPAADRESALSSNADDAKLIFRSKGMPMGVMYWTSESATQCAGFQPVGKVFDSGRDVLLPWIARMTESFNKGIDRTEVSREQILKPGTPIQVKGLTGASTPDGSPDTRYPYCGPLVTTFTPEKARTYLVEFVFNGTQSCSQRVSDITNPAKLAAVETQPLQCTPPKQGALQANTAGNFLKTHHEHNLDDARKDEAAAVSPSDKAFAMQREAAALDSLGRSDEALIVIDHALDILDPSKSKDLIATKAGILFNLNNPQGALNLLAPELERTRKFANEQPTIQRASALSTYTEGFITATFAYMQLEQWREAINTLVDAQSVLEGPSFYAYRSLVYRYIMARAKDSSLANPVLEQEATYYATHDKGHYGALLRMWQGEDTIREVAKIIAAMSGADQQEAFGEALFYGGAYARFVKGNEAGGRAMLDSLNRIAPYGSIEWIYGGRVLN</sequence>
<reference evidence="2 3" key="1">
    <citation type="submission" date="2020-04" db="EMBL/GenBank/DDBJ databases">
        <title>Paraburkholderia sp. G-4-1-8 isolated from soil.</title>
        <authorList>
            <person name="Dahal R.H."/>
        </authorList>
    </citation>
    <scope>NUCLEOTIDE SEQUENCE [LARGE SCALE GENOMIC DNA]</scope>
    <source>
        <strain evidence="2 3">G-4-1-8</strain>
    </source>
</reference>
<gene>
    <name evidence="2" type="ORF">HHL14_18625</name>
</gene>
<dbReference type="RefSeq" id="WP_169499093.1">
    <property type="nucleotide sequence ID" value="NZ_JABBFZ010000011.1"/>
</dbReference>
<protein>
    <submittedName>
        <fullName evidence="2">Tetratricopeptide repeat protein</fullName>
    </submittedName>
</protein>
<dbReference type="AlphaFoldDB" id="A0A7X9ZYI2"/>
<evidence type="ECO:0000256" key="1">
    <source>
        <dbReference type="SAM" id="SignalP"/>
    </source>
</evidence>
<dbReference type="PROSITE" id="PS51257">
    <property type="entry name" value="PROKAR_LIPOPROTEIN"/>
    <property type="match status" value="1"/>
</dbReference>
<comment type="caution">
    <text evidence="2">The sequence shown here is derived from an EMBL/GenBank/DDBJ whole genome shotgun (WGS) entry which is preliminary data.</text>
</comment>
<proteinExistence type="predicted"/>
<dbReference type="Gene3D" id="1.25.40.10">
    <property type="entry name" value="Tetratricopeptide repeat domain"/>
    <property type="match status" value="1"/>
</dbReference>
<evidence type="ECO:0000313" key="2">
    <source>
        <dbReference type="EMBL" id="NML32841.1"/>
    </source>
</evidence>
<evidence type="ECO:0000313" key="3">
    <source>
        <dbReference type="Proteomes" id="UP000583127"/>
    </source>
</evidence>
<feature type="chain" id="PRO_5031423594" evidence="1">
    <location>
        <begin position="27"/>
        <end position="485"/>
    </location>
</feature>